<keyword evidence="4" id="KW-1185">Reference proteome</keyword>
<feature type="transmembrane region" description="Helical" evidence="1">
    <location>
        <begin position="199"/>
        <end position="221"/>
    </location>
</feature>
<reference evidence="3 4" key="1">
    <citation type="submission" date="2020-05" db="EMBL/GenBank/DDBJ databases">
        <authorList>
            <person name="Khan S.A."/>
            <person name="Jeon C.O."/>
            <person name="Chun B.H."/>
        </authorList>
    </citation>
    <scope>NUCLEOTIDE SEQUENCE [LARGE SCALE GENOMIC DNA]</scope>
    <source>
        <strain evidence="3 4">B156</strain>
    </source>
</reference>
<dbReference type="Proteomes" id="UP000552954">
    <property type="component" value="Unassembled WGS sequence"/>
</dbReference>
<gene>
    <name evidence="3" type="ORF">HK415_07675</name>
</gene>
<name>A0A849KDJ6_9BURK</name>
<keyword evidence="1" id="KW-1133">Transmembrane helix</keyword>
<feature type="transmembrane region" description="Helical" evidence="1">
    <location>
        <begin position="84"/>
        <end position="102"/>
    </location>
</feature>
<evidence type="ECO:0000313" key="3">
    <source>
        <dbReference type="EMBL" id="NNU43065.1"/>
    </source>
</evidence>
<proteinExistence type="predicted"/>
<sequence length="222" mass="25203">MTAFHFCFDLNYFGWIRQNFLYDPFWTTQRTAIVSLFLFCAGLGQAVAFTQGQSWPRFWRRWAQVAGCALLVSAGSWLMFRDTFIYFGVLHGIAVMLVIVRLTAHWGAWLWLAGLAAILLPLAAMPLHVAAGNLHLLNGRALNWIGMVSMKPATQDYVPVLPWLGVMWWGMAAGQWLLRERPALLPGAIPRAFAPLAWMGRWSLSWYMLHQPLLIGAMLLVR</sequence>
<feature type="domain" description="Heparan-alpha-glucosaminide N-acetyltransferase catalytic" evidence="2">
    <location>
        <begin position="1"/>
        <end position="212"/>
    </location>
</feature>
<feature type="transmembrane region" description="Helical" evidence="1">
    <location>
        <begin position="109"/>
        <end position="137"/>
    </location>
</feature>
<feature type="transmembrane region" description="Helical" evidence="1">
    <location>
        <begin position="32"/>
        <end position="50"/>
    </location>
</feature>
<feature type="transmembrane region" description="Helical" evidence="1">
    <location>
        <begin position="62"/>
        <end position="78"/>
    </location>
</feature>
<evidence type="ECO:0000259" key="2">
    <source>
        <dbReference type="Pfam" id="PF07786"/>
    </source>
</evidence>
<keyword evidence="1" id="KW-0472">Membrane</keyword>
<dbReference type="AlphaFoldDB" id="A0A849KDJ6"/>
<protein>
    <submittedName>
        <fullName evidence="3">DUF1624 domain-containing protein</fullName>
    </submittedName>
</protein>
<evidence type="ECO:0000256" key="1">
    <source>
        <dbReference type="SAM" id="Phobius"/>
    </source>
</evidence>
<evidence type="ECO:0000313" key="4">
    <source>
        <dbReference type="Proteomes" id="UP000552954"/>
    </source>
</evidence>
<dbReference type="InterPro" id="IPR012429">
    <property type="entry name" value="HGSNAT_cat"/>
</dbReference>
<organism evidence="3 4">
    <name type="scientific">Ramlibacter montanisoli</name>
    <dbReference type="NCBI Taxonomy" id="2732512"/>
    <lineage>
        <taxon>Bacteria</taxon>
        <taxon>Pseudomonadati</taxon>
        <taxon>Pseudomonadota</taxon>
        <taxon>Betaproteobacteria</taxon>
        <taxon>Burkholderiales</taxon>
        <taxon>Comamonadaceae</taxon>
        <taxon>Ramlibacter</taxon>
    </lineage>
</organism>
<accession>A0A849KDJ6</accession>
<keyword evidence="1" id="KW-0812">Transmembrane</keyword>
<reference evidence="3 4" key="2">
    <citation type="submission" date="2020-06" db="EMBL/GenBank/DDBJ databases">
        <title>Ramlibacter rhizophilus sp. nov., isolated from rhizosphere soil of national flower Mugunghwa from South Korea.</title>
        <authorList>
            <person name="Zheng-Fei Y."/>
            <person name="Huan T."/>
        </authorList>
    </citation>
    <scope>NUCLEOTIDE SEQUENCE [LARGE SCALE GENOMIC DNA]</scope>
    <source>
        <strain evidence="3 4">B156</strain>
    </source>
</reference>
<dbReference type="EMBL" id="JABFCS010000001">
    <property type="protein sequence ID" value="NNU43065.1"/>
    <property type="molecule type" value="Genomic_DNA"/>
</dbReference>
<comment type="caution">
    <text evidence="3">The sequence shown here is derived from an EMBL/GenBank/DDBJ whole genome shotgun (WGS) entry which is preliminary data.</text>
</comment>
<dbReference type="Pfam" id="PF07786">
    <property type="entry name" value="HGSNAT_cat"/>
    <property type="match status" value="1"/>
</dbReference>
<feature type="transmembrane region" description="Helical" evidence="1">
    <location>
        <begin position="157"/>
        <end position="178"/>
    </location>
</feature>